<protein>
    <submittedName>
        <fullName evidence="2">Uncharacterized protein</fullName>
    </submittedName>
</protein>
<evidence type="ECO:0000256" key="1">
    <source>
        <dbReference type="SAM" id="Phobius"/>
    </source>
</evidence>
<name>A0A9P4JRC7_9PLEO</name>
<evidence type="ECO:0000313" key="3">
    <source>
        <dbReference type="Proteomes" id="UP000799536"/>
    </source>
</evidence>
<organism evidence="2 3">
    <name type="scientific">Delitschia confertaspora ATCC 74209</name>
    <dbReference type="NCBI Taxonomy" id="1513339"/>
    <lineage>
        <taxon>Eukaryota</taxon>
        <taxon>Fungi</taxon>
        <taxon>Dikarya</taxon>
        <taxon>Ascomycota</taxon>
        <taxon>Pezizomycotina</taxon>
        <taxon>Dothideomycetes</taxon>
        <taxon>Pleosporomycetidae</taxon>
        <taxon>Pleosporales</taxon>
        <taxon>Delitschiaceae</taxon>
        <taxon>Delitschia</taxon>
    </lineage>
</organism>
<sequence length="624" mass="69293">MYSKVCQTSNNRHGCKIRNDDTGIWSTFKAWYIFVLHLLSCVGFVIMMLLWIDGHGFLTGSRSFSNSKNSTPYLHQNDLYQTEVNALVSLVLVLIRFIATAGSTLVTWRLIEVLLETCGLSLNELLGLVNRRIPITPRFESGRQFFWSLLAILVVTLSLPASLSAPLANSSLAWVPSERYTSSPRLADIRAIGRDPGPTRPDDAFGNFTLWPEDRWRPILQASVGATIDNGYAFTNDGVPLRRLFTVTNPIPVASSINLTVPFIDIKLKWIDGGPGDKRFRWLGNRDYITASGIKIDDTGIGGVFFYRDKVFNASSSRPKKATVFEGKKHILVRTARLFHDTSMPDGSLSDENTPCPSEDAQLGKLPNVRTADYPTYYNNGTRFDVRECFHVAEAEIRAGVRHMENCNLTYSSDTQHIATCYSKDSTVSLQSDLIINLSLDIMSEVIRNLRPLDTTSKYMKRGIDAYTTGMLRLAFHSAWSALTNDLGRATETISIMAPEPVVRASVARLRLYIWLGTNLALELCGGIMYLMIKWSGKKATTDPALAALTMDVRDVSHDARTAPGLCNAVSLGKGDRKLGRLGWGGRAQGDDEEEDLMECRCVRRVGFVDGGKESKEGMGGMRL</sequence>
<dbReference type="OrthoDB" id="5378430at2759"/>
<feature type="transmembrane region" description="Helical" evidence="1">
    <location>
        <begin position="145"/>
        <end position="163"/>
    </location>
</feature>
<keyword evidence="1" id="KW-0812">Transmembrane</keyword>
<evidence type="ECO:0000313" key="2">
    <source>
        <dbReference type="EMBL" id="KAF2201732.1"/>
    </source>
</evidence>
<dbReference type="AlphaFoldDB" id="A0A9P4JRC7"/>
<dbReference type="EMBL" id="ML993963">
    <property type="protein sequence ID" value="KAF2201732.1"/>
    <property type="molecule type" value="Genomic_DNA"/>
</dbReference>
<gene>
    <name evidence="2" type="ORF">GQ43DRAFT_471506</name>
</gene>
<keyword evidence="1" id="KW-1133">Transmembrane helix</keyword>
<proteinExistence type="predicted"/>
<comment type="caution">
    <text evidence="2">The sequence shown here is derived from an EMBL/GenBank/DDBJ whole genome shotgun (WGS) entry which is preliminary data.</text>
</comment>
<dbReference type="Proteomes" id="UP000799536">
    <property type="component" value="Unassembled WGS sequence"/>
</dbReference>
<keyword evidence="1" id="KW-0472">Membrane</keyword>
<feature type="transmembrane region" description="Helical" evidence="1">
    <location>
        <begin position="30"/>
        <end position="52"/>
    </location>
</feature>
<keyword evidence="3" id="KW-1185">Reference proteome</keyword>
<accession>A0A9P4JRC7</accession>
<reference evidence="2" key="1">
    <citation type="journal article" date="2020" name="Stud. Mycol.">
        <title>101 Dothideomycetes genomes: a test case for predicting lifestyles and emergence of pathogens.</title>
        <authorList>
            <person name="Haridas S."/>
            <person name="Albert R."/>
            <person name="Binder M."/>
            <person name="Bloem J."/>
            <person name="Labutti K."/>
            <person name="Salamov A."/>
            <person name="Andreopoulos B."/>
            <person name="Baker S."/>
            <person name="Barry K."/>
            <person name="Bills G."/>
            <person name="Bluhm B."/>
            <person name="Cannon C."/>
            <person name="Castanera R."/>
            <person name="Culley D."/>
            <person name="Daum C."/>
            <person name="Ezra D."/>
            <person name="Gonzalez J."/>
            <person name="Henrissat B."/>
            <person name="Kuo A."/>
            <person name="Liang C."/>
            <person name="Lipzen A."/>
            <person name="Lutzoni F."/>
            <person name="Magnuson J."/>
            <person name="Mondo S."/>
            <person name="Nolan M."/>
            <person name="Ohm R."/>
            <person name="Pangilinan J."/>
            <person name="Park H.-J."/>
            <person name="Ramirez L."/>
            <person name="Alfaro M."/>
            <person name="Sun H."/>
            <person name="Tritt A."/>
            <person name="Yoshinaga Y."/>
            <person name="Zwiers L.-H."/>
            <person name="Turgeon B."/>
            <person name="Goodwin S."/>
            <person name="Spatafora J."/>
            <person name="Crous P."/>
            <person name="Grigoriev I."/>
        </authorList>
    </citation>
    <scope>NUCLEOTIDE SEQUENCE</scope>
    <source>
        <strain evidence="2">ATCC 74209</strain>
    </source>
</reference>